<dbReference type="AlphaFoldDB" id="S2KU59"/>
<gene>
    <name evidence="2" type="ORF">L861_01990</name>
</gene>
<dbReference type="Proteomes" id="UP000014463">
    <property type="component" value="Unassembled WGS sequence"/>
</dbReference>
<dbReference type="PANTHER" id="PTHR43415">
    <property type="entry name" value="SPERMIDINE N(1)-ACETYLTRANSFERASE"/>
    <property type="match status" value="1"/>
</dbReference>
<dbReference type="OrthoDB" id="5358891at2"/>
<proteinExistence type="predicted"/>
<dbReference type="Pfam" id="PF13302">
    <property type="entry name" value="Acetyltransf_3"/>
    <property type="match status" value="1"/>
</dbReference>
<keyword evidence="3" id="KW-1185">Reference proteome</keyword>
<dbReference type="InterPro" id="IPR020036">
    <property type="entry name" value="PseH"/>
</dbReference>
<name>S2KU59_LITA3</name>
<dbReference type="PROSITE" id="PS51186">
    <property type="entry name" value="GNAT"/>
    <property type="match status" value="1"/>
</dbReference>
<protein>
    <recommendedName>
        <fullName evidence="1">N-acetyltransferase domain-containing protein</fullName>
    </recommendedName>
</protein>
<evidence type="ECO:0000259" key="1">
    <source>
        <dbReference type="PROSITE" id="PS51186"/>
    </source>
</evidence>
<dbReference type="InterPro" id="IPR016181">
    <property type="entry name" value="Acyl_CoA_acyltransferase"/>
</dbReference>
<organism evidence="2 3">
    <name type="scientific">Litchfieldella anticariensis (strain DSM 16096 / CECT 5854 / CIP 108499 / LMG 22089 / FP35)</name>
    <name type="common">Halomonas anticariensis</name>
    <dbReference type="NCBI Taxonomy" id="1121939"/>
    <lineage>
        <taxon>Bacteria</taxon>
        <taxon>Pseudomonadati</taxon>
        <taxon>Pseudomonadota</taxon>
        <taxon>Gammaproteobacteria</taxon>
        <taxon>Oceanospirillales</taxon>
        <taxon>Halomonadaceae</taxon>
        <taxon>Litchfieldella</taxon>
    </lineage>
</organism>
<reference evidence="2 3" key="1">
    <citation type="journal article" date="2013" name="Genome Announc.">
        <title>Draft genome sequence of the moderately halophilic gammaproteobacterium Halomonas anticariensis FP35.</title>
        <authorList>
            <person name="Tahrioui A."/>
            <person name="Quesada E."/>
            <person name="Llamas I."/>
        </authorList>
    </citation>
    <scope>NUCLEOTIDE SEQUENCE [LARGE SCALE GENOMIC DNA]</scope>
    <source>
        <strain evidence="3">DSM 16096 / CECT 5854 / LMG 22089 / FP35</strain>
    </source>
</reference>
<dbReference type="NCBIfam" id="TIGR03585">
    <property type="entry name" value="PseH"/>
    <property type="match status" value="1"/>
</dbReference>
<dbReference type="GO" id="GO:0016747">
    <property type="term" value="F:acyltransferase activity, transferring groups other than amino-acyl groups"/>
    <property type="evidence" value="ECO:0007669"/>
    <property type="project" value="InterPro"/>
</dbReference>
<sequence>MPLRKIQEEDLELMLSWRNHPSVRASMFSQSIIEPDQHRAWFWRESQKENSLWLLFVDSVKKPTGVVYFTDIDRLARNAFWGFYTAPGSKRGIGTQMGVEALDHFFSEQGLHKLNAEVLENNERSHRFHRKLGFLKEGIFRDQYLGKDGYQSVTRFGLLESEWAEHRKILKDI</sequence>
<evidence type="ECO:0000313" key="2">
    <source>
        <dbReference type="EMBL" id="EPC04103.1"/>
    </source>
</evidence>
<accession>S2KU59</accession>
<dbReference type="SUPFAM" id="SSF55729">
    <property type="entry name" value="Acyl-CoA N-acyltransferases (Nat)"/>
    <property type="match status" value="1"/>
</dbReference>
<dbReference type="eggNOG" id="COG1670">
    <property type="taxonomic scope" value="Bacteria"/>
</dbReference>
<dbReference type="InterPro" id="IPR000182">
    <property type="entry name" value="GNAT_dom"/>
</dbReference>
<evidence type="ECO:0000313" key="3">
    <source>
        <dbReference type="Proteomes" id="UP000014463"/>
    </source>
</evidence>
<dbReference type="PANTHER" id="PTHR43415:SF3">
    <property type="entry name" value="GNAT-FAMILY ACETYLTRANSFERASE"/>
    <property type="match status" value="1"/>
</dbReference>
<dbReference type="RefSeq" id="WP_016414835.1">
    <property type="nucleotide sequence ID" value="NZ_AUAB01000034.1"/>
</dbReference>
<comment type="caution">
    <text evidence="2">The sequence shown here is derived from an EMBL/GenBank/DDBJ whole genome shotgun (WGS) entry which is preliminary data.</text>
</comment>
<dbReference type="Gene3D" id="3.40.630.30">
    <property type="match status" value="1"/>
</dbReference>
<feature type="domain" description="N-acetyltransferase" evidence="1">
    <location>
        <begin position="1"/>
        <end position="165"/>
    </location>
</feature>
<dbReference type="EMBL" id="ASTJ01000011">
    <property type="protein sequence ID" value="EPC04103.1"/>
    <property type="molecule type" value="Genomic_DNA"/>
</dbReference>
<dbReference type="STRING" id="1121939.L861_01990"/>